<feature type="compositionally biased region" description="Low complexity" evidence="1">
    <location>
        <begin position="45"/>
        <end position="55"/>
    </location>
</feature>
<comment type="caution">
    <text evidence="2">The sequence shown here is derived from an EMBL/GenBank/DDBJ whole genome shotgun (WGS) entry which is preliminary data.</text>
</comment>
<dbReference type="Proteomes" id="UP000823775">
    <property type="component" value="Unassembled WGS sequence"/>
</dbReference>
<evidence type="ECO:0000256" key="1">
    <source>
        <dbReference type="SAM" id="MobiDB-lite"/>
    </source>
</evidence>
<feature type="compositionally biased region" description="Acidic residues" evidence="1">
    <location>
        <begin position="90"/>
        <end position="102"/>
    </location>
</feature>
<sequence>MNPSHGPIRWAVVSHNGLLYWLVESYRRSPFRSSFNDRSNGPLLTTTTRTDGTMTSPVSKRQQEAAAQKEISKRRKLRDMLELDSSSGLESDEGSAEADSDGENPPADTLGKCNNDAEKSGEDDTNAEESGDKDSVAEESNK</sequence>
<protein>
    <submittedName>
        <fullName evidence="2">Uncharacterized protein</fullName>
    </submittedName>
</protein>
<name>A0ABS8UUB4_DATST</name>
<feature type="compositionally biased region" description="Basic and acidic residues" evidence="1">
    <location>
        <begin position="130"/>
        <end position="142"/>
    </location>
</feature>
<dbReference type="EMBL" id="JACEIK010002681">
    <property type="protein sequence ID" value="MCD9638373.1"/>
    <property type="molecule type" value="Genomic_DNA"/>
</dbReference>
<feature type="compositionally biased region" description="Polar residues" evidence="1">
    <location>
        <begin position="31"/>
        <end position="44"/>
    </location>
</feature>
<keyword evidence="3" id="KW-1185">Reference proteome</keyword>
<evidence type="ECO:0000313" key="3">
    <source>
        <dbReference type="Proteomes" id="UP000823775"/>
    </source>
</evidence>
<accession>A0ABS8UUB4</accession>
<feature type="region of interest" description="Disordered" evidence="1">
    <location>
        <begin position="31"/>
        <end position="142"/>
    </location>
</feature>
<organism evidence="2 3">
    <name type="scientific">Datura stramonium</name>
    <name type="common">Jimsonweed</name>
    <name type="synonym">Common thornapple</name>
    <dbReference type="NCBI Taxonomy" id="4076"/>
    <lineage>
        <taxon>Eukaryota</taxon>
        <taxon>Viridiplantae</taxon>
        <taxon>Streptophyta</taxon>
        <taxon>Embryophyta</taxon>
        <taxon>Tracheophyta</taxon>
        <taxon>Spermatophyta</taxon>
        <taxon>Magnoliopsida</taxon>
        <taxon>eudicotyledons</taxon>
        <taxon>Gunneridae</taxon>
        <taxon>Pentapetalae</taxon>
        <taxon>asterids</taxon>
        <taxon>lamiids</taxon>
        <taxon>Solanales</taxon>
        <taxon>Solanaceae</taxon>
        <taxon>Solanoideae</taxon>
        <taxon>Datureae</taxon>
        <taxon>Datura</taxon>
    </lineage>
</organism>
<proteinExistence type="predicted"/>
<evidence type="ECO:0000313" key="2">
    <source>
        <dbReference type="EMBL" id="MCD9638373.1"/>
    </source>
</evidence>
<reference evidence="2 3" key="1">
    <citation type="journal article" date="2021" name="BMC Genomics">
        <title>Datura genome reveals duplications of psychoactive alkaloid biosynthetic genes and high mutation rate following tissue culture.</title>
        <authorList>
            <person name="Rajewski A."/>
            <person name="Carter-House D."/>
            <person name="Stajich J."/>
            <person name="Litt A."/>
        </authorList>
    </citation>
    <scope>NUCLEOTIDE SEQUENCE [LARGE SCALE GENOMIC DNA]</scope>
    <source>
        <strain evidence="2">AR-01</strain>
    </source>
</reference>
<gene>
    <name evidence="2" type="ORF">HAX54_022312</name>
</gene>